<dbReference type="AlphaFoldDB" id="A0A024GP10"/>
<dbReference type="InParanoid" id="A0A024GP10"/>
<gene>
    <name evidence="12" type="ORF">BN9_091360</name>
</gene>
<evidence type="ECO:0000256" key="10">
    <source>
        <dbReference type="ARBA" id="ARBA00023136"/>
    </source>
</evidence>
<keyword evidence="6 11" id="KW-0808">Transferase</keyword>
<keyword evidence="7 11" id="KW-0812">Transmembrane</keyword>
<dbReference type="EC" id="2.4.1.-" evidence="11"/>
<keyword evidence="8 11" id="KW-0256">Endoplasmic reticulum</keyword>
<comment type="function">
    <text evidence="11">Mannosyltransferase involved in glycosylphosphatidylinositol-anchor biosynthesis.</text>
</comment>
<comment type="similarity">
    <text evidence="3 11">Belongs to the PIGV family.</text>
</comment>
<evidence type="ECO:0000256" key="4">
    <source>
        <dbReference type="ARBA" id="ARBA00022502"/>
    </source>
</evidence>
<dbReference type="GO" id="GO:0031501">
    <property type="term" value="C:mannosyltransferase complex"/>
    <property type="evidence" value="ECO:0007669"/>
    <property type="project" value="TreeGrafter"/>
</dbReference>
<name>A0A024GP10_9STRA</name>
<evidence type="ECO:0000256" key="3">
    <source>
        <dbReference type="ARBA" id="ARBA00008698"/>
    </source>
</evidence>
<comment type="subcellular location">
    <subcellularLocation>
        <location evidence="1 11">Endoplasmic reticulum membrane</location>
        <topology evidence="1 11">Multi-pass membrane protein</topology>
    </subcellularLocation>
</comment>
<evidence type="ECO:0000256" key="6">
    <source>
        <dbReference type="ARBA" id="ARBA00022679"/>
    </source>
</evidence>
<evidence type="ECO:0000256" key="11">
    <source>
        <dbReference type="RuleBase" id="RU363112"/>
    </source>
</evidence>
<dbReference type="PANTHER" id="PTHR12468">
    <property type="entry name" value="GPI MANNOSYLTRANSFERASE 2"/>
    <property type="match status" value="1"/>
</dbReference>
<keyword evidence="13" id="KW-1185">Reference proteome</keyword>
<dbReference type="OrthoDB" id="10252502at2759"/>
<dbReference type="GO" id="GO:0000009">
    <property type="term" value="F:alpha-1,6-mannosyltransferase activity"/>
    <property type="evidence" value="ECO:0007669"/>
    <property type="project" value="InterPro"/>
</dbReference>
<keyword evidence="5 11" id="KW-0328">Glycosyltransferase</keyword>
<protein>
    <recommendedName>
        <fullName evidence="11">GPI mannosyltransferase 2</fullName>
        <ecNumber evidence="11">2.4.1.-</ecNumber>
    </recommendedName>
</protein>
<dbReference type="GO" id="GO:0005789">
    <property type="term" value="C:endoplasmic reticulum membrane"/>
    <property type="evidence" value="ECO:0007669"/>
    <property type="project" value="UniProtKB-SubCell"/>
</dbReference>
<organism evidence="12 13">
    <name type="scientific">Albugo candida</name>
    <dbReference type="NCBI Taxonomy" id="65357"/>
    <lineage>
        <taxon>Eukaryota</taxon>
        <taxon>Sar</taxon>
        <taxon>Stramenopiles</taxon>
        <taxon>Oomycota</taxon>
        <taxon>Peronosporomycetes</taxon>
        <taxon>Albuginales</taxon>
        <taxon>Albuginaceae</taxon>
        <taxon>Albugo</taxon>
    </lineage>
</organism>
<reference evidence="12 13" key="1">
    <citation type="submission" date="2012-05" db="EMBL/GenBank/DDBJ databases">
        <title>Recombination and specialization in a pathogen metapopulation.</title>
        <authorList>
            <person name="Gardiner A."/>
            <person name="Kemen E."/>
            <person name="Schultz-Larsen T."/>
            <person name="MacLean D."/>
            <person name="Van Oosterhout C."/>
            <person name="Jones J.D.G."/>
        </authorList>
    </citation>
    <scope>NUCLEOTIDE SEQUENCE [LARGE SCALE GENOMIC DNA]</scope>
    <source>
        <strain evidence="12 13">Ac Nc2</strain>
    </source>
</reference>
<comment type="caution">
    <text evidence="12">The sequence shown here is derived from an EMBL/GenBank/DDBJ whole genome shotgun (WGS) entry which is preliminary data.</text>
</comment>
<dbReference type="GO" id="GO:0006506">
    <property type="term" value="P:GPI anchor biosynthetic process"/>
    <property type="evidence" value="ECO:0007669"/>
    <property type="project" value="UniProtKB-UniPathway"/>
</dbReference>
<dbReference type="Proteomes" id="UP000053237">
    <property type="component" value="Unassembled WGS sequence"/>
</dbReference>
<proteinExistence type="inferred from homology"/>
<comment type="caution">
    <text evidence="11">Lacks conserved residue(s) required for the propagation of feature annotation.</text>
</comment>
<evidence type="ECO:0000256" key="7">
    <source>
        <dbReference type="ARBA" id="ARBA00022692"/>
    </source>
</evidence>
<dbReference type="STRING" id="65357.A0A024GP10"/>
<comment type="pathway">
    <text evidence="2 11">Glycolipid biosynthesis; glycosylphosphatidylinositol-anchor biosynthesis.</text>
</comment>
<dbReference type="EMBL" id="CAIX01000203">
    <property type="protein sequence ID" value="CCI48087.1"/>
    <property type="molecule type" value="Genomic_DNA"/>
</dbReference>
<dbReference type="InterPro" id="IPR007315">
    <property type="entry name" value="PIG-V/Gpi18"/>
</dbReference>
<accession>A0A024GP10</accession>
<sequence>MLDDKERNIFRFAIASRFVVTVLAIATHALIDPFDTSTHLLFKSSHLRFLQAFASWDGVHFLHIAQNGYSYEHSHAFFPLYPLAVRSLSAIPIYLSSAFDQDTHRIFPEIYVACGWIISNAAFVMAAVFLYRLGKLIFEGAKARNQYAERIARTGAYLFCISPSSIFMSSLYSESTMCLFSFAGFYCIEKHKQKTKEQLQTNRAVDQNLTHLWVCAILFGSIKVHTHTISWQYTLRDIGSLQHLCC</sequence>
<evidence type="ECO:0000313" key="12">
    <source>
        <dbReference type="EMBL" id="CCI48087.1"/>
    </source>
</evidence>
<keyword evidence="9 11" id="KW-1133">Transmembrane helix</keyword>
<dbReference type="UniPathway" id="UPA00196"/>
<evidence type="ECO:0000256" key="5">
    <source>
        <dbReference type="ARBA" id="ARBA00022676"/>
    </source>
</evidence>
<keyword evidence="10 11" id="KW-0472">Membrane</keyword>
<evidence type="ECO:0000256" key="9">
    <source>
        <dbReference type="ARBA" id="ARBA00022989"/>
    </source>
</evidence>
<dbReference type="PANTHER" id="PTHR12468:SF2">
    <property type="entry name" value="GPI MANNOSYLTRANSFERASE 2"/>
    <property type="match status" value="1"/>
</dbReference>
<feature type="transmembrane region" description="Helical" evidence="11">
    <location>
        <begin position="110"/>
        <end position="133"/>
    </location>
</feature>
<keyword evidence="4 11" id="KW-0337">GPI-anchor biosynthesis</keyword>
<evidence type="ECO:0000313" key="13">
    <source>
        <dbReference type="Proteomes" id="UP000053237"/>
    </source>
</evidence>
<evidence type="ECO:0000256" key="1">
    <source>
        <dbReference type="ARBA" id="ARBA00004477"/>
    </source>
</evidence>
<dbReference type="Pfam" id="PF04188">
    <property type="entry name" value="Mannosyl_trans2"/>
    <property type="match status" value="1"/>
</dbReference>
<dbReference type="GO" id="GO:0004376">
    <property type="term" value="F:GPI mannosyltransferase activity"/>
    <property type="evidence" value="ECO:0007669"/>
    <property type="project" value="InterPro"/>
</dbReference>
<evidence type="ECO:0000256" key="8">
    <source>
        <dbReference type="ARBA" id="ARBA00022824"/>
    </source>
</evidence>
<feature type="transmembrane region" description="Helical" evidence="11">
    <location>
        <begin position="12"/>
        <end position="31"/>
    </location>
</feature>
<evidence type="ECO:0000256" key="2">
    <source>
        <dbReference type="ARBA" id="ARBA00004687"/>
    </source>
</evidence>